<evidence type="ECO:0000256" key="1">
    <source>
        <dbReference type="ARBA" id="ARBA00004173"/>
    </source>
</evidence>
<dbReference type="Gene3D" id="3.40.30.10">
    <property type="entry name" value="Glutaredoxin"/>
    <property type="match status" value="1"/>
</dbReference>
<comment type="subcellular location">
    <subcellularLocation>
        <location evidence="1">Mitochondrion</location>
    </subcellularLocation>
</comment>
<comment type="caution">
    <text evidence="7">The sequence shown here is derived from an EMBL/GenBank/DDBJ whole genome shotgun (WGS) entry which is preliminary data.</text>
</comment>
<dbReference type="GO" id="GO:1990904">
    <property type="term" value="C:ribonucleoprotein complex"/>
    <property type="evidence" value="ECO:0007669"/>
    <property type="project" value="UniProtKB-KW"/>
</dbReference>
<evidence type="ECO:0000313" key="7">
    <source>
        <dbReference type="EMBL" id="KKA25576.1"/>
    </source>
</evidence>
<organism evidence="7 8">
    <name type="scientific">Rasamsonia emersonii (strain ATCC 16479 / CBS 393.64 / IMI 116815)</name>
    <dbReference type="NCBI Taxonomy" id="1408163"/>
    <lineage>
        <taxon>Eukaryota</taxon>
        <taxon>Fungi</taxon>
        <taxon>Dikarya</taxon>
        <taxon>Ascomycota</taxon>
        <taxon>Pezizomycotina</taxon>
        <taxon>Eurotiomycetes</taxon>
        <taxon>Eurotiomycetidae</taxon>
        <taxon>Eurotiales</taxon>
        <taxon>Trichocomaceae</taxon>
        <taxon>Rasamsonia</taxon>
    </lineage>
</organism>
<name>A0A0F4Z653_RASE3</name>
<evidence type="ECO:0000256" key="4">
    <source>
        <dbReference type="ARBA" id="ARBA00023128"/>
    </source>
</evidence>
<evidence type="ECO:0000256" key="6">
    <source>
        <dbReference type="ARBA" id="ARBA00035180"/>
    </source>
</evidence>
<comment type="similarity">
    <text evidence="2">Belongs to the mitochondrion-specific ribosomal protein mL53 family.</text>
</comment>
<keyword evidence="5" id="KW-0687">Ribonucleoprotein</keyword>
<protein>
    <recommendedName>
        <fullName evidence="6">Large ribosomal subunit protein mL53</fullName>
    </recommendedName>
</protein>
<dbReference type="GeneID" id="25312435"/>
<keyword evidence="8" id="KW-1185">Reference proteome</keyword>
<dbReference type="Proteomes" id="UP000053958">
    <property type="component" value="Unassembled WGS sequence"/>
</dbReference>
<dbReference type="OrthoDB" id="4136894at2759"/>
<dbReference type="GO" id="GO:0005739">
    <property type="term" value="C:mitochondrion"/>
    <property type="evidence" value="ECO:0007669"/>
    <property type="project" value="UniProtKB-SubCell"/>
</dbReference>
<dbReference type="AlphaFoldDB" id="A0A0F4Z653"/>
<reference evidence="7 8" key="1">
    <citation type="submission" date="2015-04" db="EMBL/GenBank/DDBJ databases">
        <authorList>
            <person name="Heijne W.H."/>
            <person name="Fedorova N.D."/>
            <person name="Nierman W.C."/>
            <person name="Vollebregt A.W."/>
            <person name="Zhao Z."/>
            <person name="Wu L."/>
            <person name="Kumar M."/>
            <person name="Stam H."/>
            <person name="van den Berg M.A."/>
            <person name="Pel H.J."/>
        </authorList>
    </citation>
    <scope>NUCLEOTIDE SEQUENCE [LARGE SCALE GENOMIC DNA]</scope>
    <source>
        <strain evidence="7 8">CBS 393.64</strain>
    </source>
</reference>
<dbReference type="RefSeq" id="XP_013332188.1">
    <property type="nucleotide sequence ID" value="XM_013476734.1"/>
</dbReference>
<evidence type="ECO:0000313" key="8">
    <source>
        <dbReference type="Proteomes" id="UP000053958"/>
    </source>
</evidence>
<dbReference type="GO" id="GO:0005840">
    <property type="term" value="C:ribosome"/>
    <property type="evidence" value="ECO:0007669"/>
    <property type="project" value="UniProtKB-KW"/>
</dbReference>
<gene>
    <name evidence="7" type="ORF">T310_0381</name>
</gene>
<dbReference type="InterPro" id="IPR019716">
    <property type="entry name" value="Ribosomal_mL53"/>
</dbReference>
<dbReference type="STRING" id="1408163.A0A0F4Z653"/>
<dbReference type="Pfam" id="PF10780">
    <property type="entry name" value="MRP_L53"/>
    <property type="match status" value="1"/>
</dbReference>
<accession>A0A0F4Z653</accession>
<proteinExistence type="inferred from homology"/>
<evidence type="ECO:0000256" key="3">
    <source>
        <dbReference type="ARBA" id="ARBA00022980"/>
    </source>
</evidence>
<keyword evidence="4" id="KW-0496">Mitochondrion</keyword>
<keyword evidence="3" id="KW-0689">Ribosomal protein</keyword>
<sequence>MTIPVQTITYFRTAFSPFSRLSRPCRLALNLLQNPTTAPANSAAHIDIQVTHLPRNSTQLPEITVGFKGGKEIKLEVGKRQMKIGDVVDEISRVGRLIEREESLKVRELDNAACRPLSNTNGQEKQIPKPRCKIESSRIDFTSLARLGFA</sequence>
<evidence type="ECO:0000256" key="5">
    <source>
        <dbReference type="ARBA" id="ARBA00023274"/>
    </source>
</evidence>
<dbReference type="EMBL" id="LASV01000017">
    <property type="protein sequence ID" value="KKA25576.1"/>
    <property type="molecule type" value="Genomic_DNA"/>
</dbReference>
<evidence type="ECO:0000256" key="2">
    <source>
        <dbReference type="ARBA" id="ARBA00005557"/>
    </source>
</evidence>